<keyword evidence="7" id="KW-0807">Transducer</keyword>
<protein>
    <recommendedName>
        <fullName evidence="9">G-protein coupled receptors family 1 profile domain-containing protein</fullName>
    </recommendedName>
</protein>
<name>A0A8S2CTP5_9BILA</name>
<evidence type="ECO:0000256" key="1">
    <source>
        <dbReference type="ARBA" id="ARBA00004141"/>
    </source>
</evidence>
<dbReference type="PROSITE" id="PS50262">
    <property type="entry name" value="G_PROTEIN_RECEP_F1_2"/>
    <property type="match status" value="1"/>
</dbReference>
<feature type="transmembrane region" description="Helical" evidence="8">
    <location>
        <begin position="213"/>
        <end position="242"/>
    </location>
</feature>
<evidence type="ECO:0000259" key="9">
    <source>
        <dbReference type="PROSITE" id="PS50262"/>
    </source>
</evidence>
<feature type="transmembrane region" description="Helical" evidence="8">
    <location>
        <begin position="109"/>
        <end position="134"/>
    </location>
</feature>
<reference evidence="10" key="1">
    <citation type="submission" date="2021-02" db="EMBL/GenBank/DDBJ databases">
        <authorList>
            <person name="Nowell W R."/>
        </authorList>
    </citation>
    <scope>NUCLEOTIDE SEQUENCE</scope>
</reference>
<keyword evidence="4" id="KW-0297">G-protein coupled receptor</keyword>
<proteinExistence type="predicted"/>
<dbReference type="EMBL" id="CAJOBA010001240">
    <property type="protein sequence ID" value="CAF3584394.1"/>
    <property type="molecule type" value="Genomic_DNA"/>
</dbReference>
<sequence>MQHDSNITAAISKDRSAYVDSLLRKHIVNHDIDLPVVLLYSISIPVGLLANVATLTVILLFRHMQTPTNLFIFNLSCCDLFVVIFVMPFDLMNSINRHWNIGLFMCKLIPYIKAVTVTASIYTLFAISIERIYAVKRPLHARSVLTKSNAIKSNLFIWLFSMLLMAAVPFVRTYSNPFSSTAFSSNITRSIFSTTGMGINICFEQWSSSLSKLVYTITIFIFIYVIPSLTILAAHSWIGFYINAGQSSRRSYYRSESVQITSTIGRKTYGRSLASASTTIGSTLFNQKNYSTVPLRFVTSNSERIRTKQHRKLLRMLIIMILLFSLSWLPYHILSLIMECQSLSEKTTVTKNYYHVLLYDYALWLGEFGSVLNPICYGIMSERFQACLVRLFTHTRSKRIIKCTFTFRPHFKLRASQTRLRTVRYGHYDGSQ</sequence>
<dbReference type="AlphaFoldDB" id="A0A8S2CTP5"/>
<evidence type="ECO:0000256" key="7">
    <source>
        <dbReference type="ARBA" id="ARBA00023224"/>
    </source>
</evidence>
<dbReference type="PANTHER" id="PTHR45695">
    <property type="entry name" value="LEUCOKININ RECEPTOR-RELATED"/>
    <property type="match status" value="1"/>
</dbReference>
<evidence type="ECO:0000256" key="4">
    <source>
        <dbReference type="ARBA" id="ARBA00023040"/>
    </source>
</evidence>
<gene>
    <name evidence="10" type="ORF">OVA965_LOCUS4648</name>
    <name evidence="11" type="ORF">TMI583_LOCUS4646</name>
</gene>
<evidence type="ECO:0000256" key="6">
    <source>
        <dbReference type="ARBA" id="ARBA00023170"/>
    </source>
</evidence>
<keyword evidence="3 8" id="KW-1133">Transmembrane helix</keyword>
<dbReference type="InterPro" id="IPR017452">
    <property type="entry name" value="GPCR_Rhodpsn_7TM"/>
</dbReference>
<evidence type="ECO:0000256" key="5">
    <source>
        <dbReference type="ARBA" id="ARBA00023136"/>
    </source>
</evidence>
<dbReference type="Proteomes" id="UP000682733">
    <property type="component" value="Unassembled WGS sequence"/>
</dbReference>
<dbReference type="PRINTS" id="PR00237">
    <property type="entry name" value="GPCRRHODOPSN"/>
</dbReference>
<comment type="caution">
    <text evidence="10">The sequence shown here is derived from an EMBL/GenBank/DDBJ whole genome shotgun (WGS) entry which is preliminary data.</text>
</comment>
<feature type="transmembrane region" description="Helical" evidence="8">
    <location>
        <begin position="313"/>
        <end position="334"/>
    </location>
</feature>
<dbReference type="GO" id="GO:0004930">
    <property type="term" value="F:G protein-coupled receptor activity"/>
    <property type="evidence" value="ECO:0007669"/>
    <property type="project" value="UniProtKB-KW"/>
</dbReference>
<dbReference type="Gene3D" id="1.20.1070.10">
    <property type="entry name" value="Rhodopsin 7-helix transmembrane proteins"/>
    <property type="match status" value="1"/>
</dbReference>
<dbReference type="PANTHER" id="PTHR45695:SF37">
    <property type="entry name" value="FREE FATTY ACID RECEPTOR 4-LIKE"/>
    <property type="match status" value="1"/>
</dbReference>
<accession>A0A8S2CTP5</accession>
<evidence type="ECO:0000256" key="8">
    <source>
        <dbReference type="SAM" id="Phobius"/>
    </source>
</evidence>
<evidence type="ECO:0000313" key="11">
    <source>
        <dbReference type="EMBL" id="CAF3584394.1"/>
    </source>
</evidence>
<feature type="transmembrane region" description="Helical" evidence="8">
    <location>
        <begin position="155"/>
        <end position="175"/>
    </location>
</feature>
<dbReference type="Pfam" id="PF00001">
    <property type="entry name" value="7tm_1"/>
    <property type="match status" value="1"/>
</dbReference>
<evidence type="ECO:0000313" key="12">
    <source>
        <dbReference type="Proteomes" id="UP000677228"/>
    </source>
</evidence>
<evidence type="ECO:0000313" key="10">
    <source>
        <dbReference type="EMBL" id="CAF0801063.1"/>
    </source>
</evidence>
<evidence type="ECO:0000256" key="2">
    <source>
        <dbReference type="ARBA" id="ARBA00022692"/>
    </source>
</evidence>
<dbReference type="EMBL" id="CAJNOK010001240">
    <property type="protein sequence ID" value="CAF0801063.1"/>
    <property type="molecule type" value="Genomic_DNA"/>
</dbReference>
<comment type="subcellular location">
    <subcellularLocation>
        <location evidence="1">Membrane</location>
        <topology evidence="1">Multi-pass membrane protein</topology>
    </subcellularLocation>
</comment>
<keyword evidence="2 8" id="KW-0812">Transmembrane</keyword>
<feature type="domain" description="G-protein coupled receptors family 1 profile" evidence="9">
    <location>
        <begin position="50"/>
        <end position="377"/>
    </location>
</feature>
<dbReference type="Proteomes" id="UP000677228">
    <property type="component" value="Unassembled WGS sequence"/>
</dbReference>
<feature type="transmembrane region" description="Helical" evidence="8">
    <location>
        <begin position="37"/>
        <end position="61"/>
    </location>
</feature>
<dbReference type="InterPro" id="IPR000276">
    <property type="entry name" value="GPCR_Rhodpsn"/>
</dbReference>
<keyword evidence="5 8" id="KW-0472">Membrane</keyword>
<feature type="transmembrane region" description="Helical" evidence="8">
    <location>
        <begin position="70"/>
        <end position="89"/>
    </location>
</feature>
<keyword evidence="6" id="KW-0675">Receptor</keyword>
<dbReference type="GO" id="GO:0005886">
    <property type="term" value="C:plasma membrane"/>
    <property type="evidence" value="ECO:0007669"/>
    <property type="project" value="TreeGrafter"/>
</dbReference>
<organism evidence="10 12">
    <name type="scientific">Didymodactylos carnosus</name>
    <dbReference type="NCBI Taxonomy" id="1234261"/>
    <lineage>
        <taxon>Eukaryota</taxon>
        <taxon>Metazoa</taxon>
        <taxon>Spiralia</taxon>
        <taxon>Gnathifera</taxon>
        <taxon>Rotifera</taxon>
        <taxon>Eurotatoria</taxon>
        <taxon>Bdelloidea</taxon>
        <taxon>Philodinida</taxon>
        <taxon>Philodinidae</taxon>
        <taxon>Didymodactylos</taxon>
    </lineage>
</organism>
<dbReference type="SUPFAM" id="SSF81321">
    <property type="entry name" value="Family A G protein-coupled receptor-like"/>
    <property type="match status" value="1"/>
</dbReference>
<evidence type="ECO:0000256" key="3">
    <source>
        <dbReference type="ARBA" id="ARBA00022989"/>
    </source>
</evidence>